<dbReference type="InterPro" id="IPR004827">
    <property type="entry name" value="bZIP"/>
</dbReference>
<dbReference type="GO" id="GO:0006351">
    <property type="term" value="P:DNA-templated transcription"/>
    <property type="evidence" value="ECO:0007669"/>
    <property type="project" value="InterPro"/>
</dbReference>
<dbReference type="PROSITE" id="PS50217">
    <property type="entry name" value="BZIP"/>
    <property type="match status" value="1"/>
</dbReference>
<gene>
    <name evidence="11" type="ORF">Cni_G06501</name>
</gene>
<dbReference type="Gene3D" id="1.20.5.170">
    <property type="match status" value="1"/>
</dbReference>
<dbReference type="Pfam" id="PF14144">
    <property type="entry name" value="DOG1"/>
    <property type="match status" value="1"/>
</dbReference>
<dbReference type="Pfam" id="PF07716">
    <property type="entry name" value="bZIP_2"/>
    <property type="match status" value="1"/>
</dbReference>
<protein>
    <submittedName>
        <fullName evidence="11">Uncharacterized protein</fullName>
    </submittedName>
</protein>
<dbReference type="InterPro" id="IPR046347">
    <property type="entry name" value="bZIP_sf"/>
</dbReference>
<evidence type="ECO:0000256" key="7">
    <source>
        <dbReference type="SAM" id="Coils"/>
    </source>
</evidence>
<dbReference type="GO" id="GO:0003700">
    <property type="term" value="F:DNA-binding transcription factor activity"/>
    <property type="evidence" value="ECO:0007669"/>
    <property type="project" value="InterPro"/>
</dbReference>
<keyword evidence="6" id="KW-0539">Nucleus</keyword>
<dbReference type="FunFam" id="1.20.5.170:FF:000019">
    <property type="entry name" value="BZIP family transcription factor"/>
    <property type="match status" value="1"/>
</dbReference>
<dbReference type="Proteomes" id="UP001327560">
    <property type="component" value="Chromosome 2"/>
</dbReference>
<evidence type="ECO:0000313" key="12">
    <source>
        <dbReference type="Proteomes" id="UP001327560"/>
    </source>
</evidence>
<dbReference type="PROSITE" id="PS00036">
    <property type="entry name" value="BZIP_BASIC"/>
    <property type="match status" value="1"/>
</dbReference>
<keyword evidence="12" id="KW-1185">Reference proteome</keyword>
<dbReference type="GO" id="GO:0043565">
    <property type="term" value="F:sequence-specific DNA binding"/>
    <property type="evidence" value="ECO:0007669"/>
    <property type="project" value="InterPro"/>
</dbReference>
<evidence type="ECO:0000259" key="10">
    <source>
        <dbReference type="PROSITE" id="PS51806"/>
    </source>
</evidence>
<evidence type="ECO:0000256" key="4">
    <source>
        <dbReference type="ARBA" id="ARBA00023125"/>
    </source>
</evidence>
<evidence type="ECO:0000256" key="6">
    <source>
        <dbReference type="ARBA" id="ARBA00023242"/>
    </source>
</evidence>
<comment type="similarity">
    <text evidence="2">Belongs to the bZIP family.</text>
</comment>
<evidence type="ECO:0000259" key="9">
    <source>
        <dbReference type="PROSITE" id="PS50217"/>
    </source>
</evidence>
<evidence type="ECO:0000256" key="8">
    <source>
        <dbReference type="SAM" id="MobiDB-lite"/>
    </source>
</evidence>
<keyword evidence="3" id="KW-0805">Transcription regulation</keyword>
<feature type="region of interest" description="Disordered" evidence="8">
    <location>
        <begin position="291"/>
        <end position="312"/>
    </location>
</feature>
<dbReference type="EMBL" id="CP136891">
    <property type="protein sequence ID" value="WOK97793.1"/>
    <property type="molecule type" value="Genomic_DNA"/>
</dbReference>
<dbReference type="SMART" id="SM00338">
    <property type="entry name" value="BRLZ"/>
    <property type="match status" value="1"/>
</dbReference>
<evidence type="ECO:0000256" key="2">
    <source>
        <dbReference type="ARBA" id="ARBA00007163"/>
    </source>
</evidence>
<evidence type="ECO:0000256" key="1">
    <source>
        <dbReference type="ARBA" id="ARBA00004123"/>
    </source>
</evidence>
<feature type="domain" description="BZIP" evidence="9">
    <location>
        <begin position="73"/>
        <end position="117"/>
    </location>
</feature>
<dbReference type="PANTHER" id="PTHR45693">
    <property type="entry name" value="TRANSCRIPTION FACTOR TGA9"/>
    <property type="match status" value="1"/>
</dbReference>
<feature type="compositionally biased region" description="Basic and acidic residues" evidence="8">
    <location>
        <begin position="64"/>
        <end position="76"/>
    </location>
</feature>
<feature type="coiled-coil region" evidence="7">
    <location>
        <begin position="94"/>
        <end position="121"/>
    </location>
</feature>
<keyword evidence="7" id="KW-0175">Coiled coil</keyword>
<evidence type="ECO:0000313" key="11">
    <source>
        <dbReference type="EMBL" id="WOK97793.1"/>
    </source>
</evidence>
<dbReference type="CDD" id="cd14708">
    <property type="entry name" value="bZIP_HBP1b-like"/>
    <property type="match status" value="1"/>
</dbReference>
<feature type="region of interest" description="Disordered" evidence="8">
    <location>
        <begin position="1"/>
        <end position="77"/>
    </location>
</feature>
<proteinExistence type="inferred from homology"/>
<keyword evidence="5" id="KW-0804">Transcription</keyword>
<name>A0AAQ3Q4U0_9LILI</name>
<feature type="domain" description="DOG1" evidence="10">
    <location>
        <begin position="147"/>
        <end position="312"/>
    </location>
</feature>
<evidence type="ECO:0000256" key="3">
    <source>
        <dbReference type="ARBA" id="ARBA00023015"/>
    </source>
</evidence>
<accession>A0AAQ3Q4U0</accession>
<sequence length="312" mass="35020">MHVQPLTTKGGKILDSPSCKKPSEPTMDSKTNNHLPAVAIPDQLEDTKAAVIQKEGNKKGTSSLEHEGPKTPDPKTLRRLAQNREAARKSRIRKKAYIQQLETSRIKLNQIEQELQRARTQGLLFNGGAVVIGDQSLTTSSGLRSEAVMFDMEYARWLKEHHRLMCDLRAAVQEHLPENELRMFVDHCLRHYEHLMNLMGLIIKSDVFHLISGIWVTPAEHCFMWIAGFRPSDLLKVMLRHVEPLTKGQIVAVCGLLQSAQETEEVLSHSHGSLPPVAGGCRRLRRAQLPPQHAQLHGADGHRPRTSSPPNM</sequence>
<keyword evidence="4" id="KW-0238">DNA-binding</keyword>
<dbReference type="PANTHER" id="PTHR45693:SF13">
    <property type="entry name" value="TRANSCRIPTION FACTOR TGA10"/>
    <property type="match status" value="1"/>
</dbReference>
<organism evidence="11 12">
    <name type="scientific">Canna indica</name>
    <name type="common">Indian-shot</name>
    <dbReference type="NCBI Taxonomy" id="4628"/>
    <lineage>
        <taxon>Eukaryota</taxon>
        <taxon>Viridiplantae</taxon>
        <taxon>Streptophyta</taxon>
        <taxon>Embryophyta</taxon>
        <taxon>Tracheophyta</taxon>
        <taxon>Spermatophyta</taxon>
        <taxon>Magnoliopsida</taxon>
        <taxon>Liliopsida</taxon>
        <taxon>Zingiberales</taxon>
        <taxon>Cannaceae</taxon>
        <taxon>Canna</taxon>
    </lineage>
</organism>
<dbReference type="GO" id="GO:0005634">
    <property type="term" value="C:nucleus"/>
    <property type="evidence" value="ECO:0007669"/>
    <property type="project" value="UniProtKB-SubCell"/>
</dbReference>
<dbReference type="AlphaFoldDB" id="A0AAQ3Q4U0"/>
<reference evidence="11 12" key="1">
    <citation type="submission" date="2023-10" db="EMBL/GenBank/DDBJ databases">
        <title>Chromosome-scale genome assembly provides insights into flower coloration mechanisms of Canna indica.</title>
        <authorList>
            <person name="Li C."/>
        </authorList>
    </citation>
    <scope>NUCLEOTIDE SEQUENCE [LARGE SCALE GENOMIC DNA]</scope>
    <source>
        <tissue evidence="11">Flower</tissue>
    </source>
</reference>
<evidence type="ECO:0000256" key="5">
    <source>
        <dbReference type="ARBA" id="ARBA00023163"/>
    </source>
</evidence>
<dbReference type="PROSITE" id="PS51806">
    <property type="entry name" value="DOG1"/>
    <property type="match status" value="1"/>
</dbReference>
<dbReference type="InterPro" id="IPR025422">
    <property type="entry name" value="TGA_domain"/>
</dbReference>
<comment type="subcellular location">
    <subcellularLocation>
        <location evidence="1">Nucleus</location>
    </subcellularLocation>
</comment>
<dbReference type="SUPFAM" id="SSF57959">
    <property type="entry name" value="Leucine zipper domain"/>
    <property type="match status" value="1"/>
</dbReference>